<dbReference type="PANTHER" id="PTHR23501:SF197">
    <property type="entry name" value="COMD"/>
    <property type="match status" value="1"/>
</dbReference>
<dbReference type="GO" id="GO:0022857">
    <property type="term" value="F:transmembrane transporter activity"/>
    <property type="evidence" value="ECO:0007669"/>
    <property type="project" value="InterPro"/>
</dbReference>
<keyword evidence="9" id="KW-1185">Reference proteome</keyword>
<feature type="transmembrane region" description="Helical" evidence="6">
    <location>
        <begin position="402"/>
        <end position="420"/>
    </location>
</feature>
<evidence type="ECO:0000256" key="4">
    <source>
        <dbReference type="ARBA" id="ARBA00023136"/>
    </source>
</evidence>
<dbReference type="InterPro" id="IPR036259">
    <property type="entry name" value="MFS_trans_sf"/>
</dbReference>
<proteinExistence type="predicted"/>
<dbReference type="GO" id="GO:0005886">
    <property type="term" value="C:plasma membrane"/>
    <property type="evidence" value="ECO:0007669"/>
    <property type="project" value="UniProtKB-SubCell"/>
</dbReference>
<evidence type="ECO:0000313" key="9">
    <source>
        <dbReference type="Proteomes" id="UP000252914"/>
    </source>
</evidence>
<evidence type="ECO:0000256" key="5">
    <source>
        <dbReference type="SAM" id="MobiDB-lite"/>
    </source>
</evidence>
<evidence type="ECO:0000256" key="2">
    <source>
        <dbReference type="ARBA" id="ARBA00022692"/>
    </source>
</evidence>
<feature type="transmembrane region" description="Helical" evidence="6">
    <location>
        <begin position="337"/>
        <end position="357"/>
    </location>
</feature>
<feature type="transmembrane region" description="Helical" evidence="6">
    <location>
        <begin position="12"/>
        <end position="37"/>
    </location>
</feature>
<dbReference type="PROSITE" id="PS50850">
    <property type="entry name" value="MFS"/>
    <property type="match status" value="1"/>
</dbReference>
<dbReference type="Proteomes" id="UP000252914">
    <property type="component" value="Unassembled WGS sequence"/>
</dbReference>
<feature type="transmembrane region" description="Helical" evidence="6">
    <location>
        <begin position="167"/>
        <end position="188"/>
    </location>
</feature>
<dbReference type="AlphaFoldDB" id="A0A367EDY0"/>
<keyword evidence="4 6" id="KW-0472">Membrane</keyword>
<dbReference type="InterPro" id="IPR020846">
    <property type="entry name" value="MFS_dom"/>
</dbReference>
<feature type="region of interest" description="Disordered" evidence="5">
    <location>
        <begin position="464"/>
        <end position="491"/>
    </location>
</feature>
<gene>
    <name evidence="8" type="ORF">DTL70_29125</name>
</gene>
<dbReference type="Pfam" id="PF07690">
    <property type="entry name" value="MFS_1"/>
    <property type="match status" value="1"/>
</dbReference>
<feature type="transmembrane region" description="Helical" evidence="6">
    <location>
        <begin position="305"/>
        <end position="325"/>
    </location>
</feature>
<feature type="domain" description="Major facilitator superfamily (MFS) profile" evidence="7">
    <location>
        <begin position="14"/>
        <end position="463"/>
    </location>
</feature>
<evidence type="ECO:0000313" key="8">
    <source>
        <dbReference type="EMBL" id="RCG16286.1"/>
    </source>
</evidence>
<dbReference type="RefSeq" id="WP_114024992.1">
    <property type="nucleotide sequence ID" value="NZ_JBEYTF010000006.1"/>
</dbReference>
<evidence type="ECO:0000256" key="3">
    <source>
        <dbReference type="ARBA" id="ARBA00022989"/>
    </source>
</evidence>
<protein>
    <submittedName>
        <fullName evidence="8">MFS transporter</fullName>
    </submittedName>
</protein>
<dbReference type="CDD" id="cd17504">
    <property type="entry name" value="MFS_MMR_MDR_like"/>
    <property type="match status" value="1"/>
</dbReference>
<sequence length="491" mass="50018">MSTRSARTRGPGTITAVIALSGIVVSLMQTLVVPIIPQLPHLLDASASNASWVVTATLLAAAVVTPIAGRLGDMYGKRRVVIVSLLALIVGSLVCAVSDSLVPVIVGRALQGLATGVIPVGISVLRDELPAARVGGAVSLVSATLGVGGAIGLPVSAALVQNADWHVLFWLSAALGVVCLLLVTWLLSESPNLSPGRFDAPGAVGLAGGLVLALLPVTKGGDWGWASGTTLGLFAAGVVVLVLWGWYETRVPQPLVDLRVTVRRPVLFTNLASVLVGFAMYAMSLTLPQLLQSPEATGYGLGQSILAAGLALAPGGLVMMALSPVSARITARYGARTSLLTGIAVIGIGYGAGLLLMGQVWQIVLTSMIISAGVGIAYAAMPALIMDAVPVTETASANGINALMRSIGTSTASAVMAAILANMTMRLGSTQLPTEGGFRMTYVVAVLATVAGLLLTLAIPRTRATSSQRGTPATRNATPAQTEAPVTANRH</sequence>
<dbReference type="SUPFAM" id="SSF103473">
    <property type="entry name" value="MFS general substrate transporter"/>
    <property type="match status" value="1"/>
</dbReference>
<dbReference type="Gene3D" id="1.20.1250.20">
    <property type="entry name" value="MFS general substrate transporter like domains"/>
    <property type="match status" value="2"/>
</dbReference>
<evidence type="ECO:0000256" key="6">
    <source>
        <dbReference type="SAM" id="Phobius"/>
    </source>
</evidence>
<dbReference type="EMBL" id="QOIN01000061">
    <property type="protein sequence ID" value="RCG16286.1"/>
    <property type="molecule type" value="Genomic_DNA"/>
</dbReference>
<feature type="transmembrane region" description="Helical" evidence="6">
    <location>
        <begin position="363"/>
        <end position="381"/>
    </location>
</feature>
<feature type="transmembrane region" description="Helical" evidence="6">
    <location>
        <begin position="267"/>
        <end position="285"/>
    </location>
</feature>
<comment type="subcellular location">
    <subcellularLocation>
        <location evidence="1">Cell membrane</location>
        <topology evidence="1">Multi-pass membrane protein</topology>
    </subcellularLocation>
</comment>
<organism evidence="8 9">
    <name type="scientific">Streptomyces diacarni</name>
    <dbReference type="NCBI Taxonomy" id="2800381"/>
    <lineage>
        <taxon>Bacteria</taxon>
        <taxon>Bacillati</taxon>
        <taxon>Actinomycetota</taxon>
        <taxon>Actinomycetes</taxon>
        <taxon>Kitasatosporales</taxon>
        <taxon>Streptomycetaceae</taxon>
        <taxon>Streptomyces</taxon>
    </lineage>
</organism>
<evidence type="ECO:0000259" key="7">
    <source>
        <dbReference type="PROSITE" id="PS50850"/>
    </source>
</evidence>
<feature type="transmembrane region" description="Helical" evidence="6">
    <location>
        <begin position="223"/>
        <end position="247"/>
    </location>
</feature>
<name>A0A367EDY0_9ACTN</name>
<feature type="transmembrane region" description="Helical" evidence="6">
    <location>
        <begin position="80"/>
        <end position="99"/>
    </location>
</feature>
<feature type="transmembrane region" description="Helical" evidence="6">
    <location>
        <begin position="440"/>
        <end position="459"/>
    </location>
</feature>
<feature type="transmembrane region" description="Helical" evidence="6">
    <location>
        <begin position="49"/>
        <end position="68"/>
    </location>
</feature>
<feature type="compositionally biased region" description="Polar residues" evidence="5">
    <location>
        <begin position="464"/>
        <end position="481"/>
    </location>
</feature>
<accession>A0A367EDY0</accession>
<keyword evidence="2 6" id="KW-0812">Transmembrane</keyword>
<comment type="caution">
    <text evidence="8">The sequence shown here is derived from an EMBL/GenBank/DDBJ whole genome shotgun (WGS) entry which is preliminary data.</text>
</comment>
<evidence type="ECO:0000256" key="1">
    <source>
        <dbReference type="ARBA" id="ARBA00004651"/>
    </source>
</evidence>
<keyword evidence="3 6" id="KW-1133">Transmembrane helix</keyword>
<feature type="transmembrane region" description="Helical" evidence="6">
    <location>
        <begin position="137"/>
        <end position="161"/>
    </location>
</feature>
<dbReference type="InterPro" id="IPR011701">
    <property type="entry name" value="MFS"/>
</dbReference>
<dbReference type="PANTHER" id="PTHR23501">
    <property type="entry name" value="MAJOR FACILITATOR SUPERFAMILY"/>
    <property type="match status" value="1"/>
</dbReference>
<reference evidence="8 9" key="1">
    <citation type="submission" date="2018-06" db="EMBL/GenBank/DDBJ databases">
        <title>Streptomyces reniochalinae sp. nov. and Streptomyces diacarnus sp. nov. from marine sponges.</title>
        <authorList>
            <person name="Li L."/>
        </authorList>
    </citation>
    <scope>NUCLEOTIDE SEQUENCE [LARGE SCALE GENOMIC DNA]</scope>
    <source>
        <strain evidence="8 9">LHW51701</strain>
    </source>
</reference>